<dbReference type="RefSeq" id="WP_007919441.1">
    <property type="nucleotide sequence ID" value="NZ_ADVG01000004.1"/>
</dbReference>
<feature type="compositionally biased region" description="Pro residues" evidence="8">
    <location>
        <begin position="514"/>
        <end position="531"/>
    </location>
</feature>
<organism evidence="11 12">
    <name type="scientific">Ktedonobacter racemifer DSM 44963</name>
    <dbReference type="NCBI Taxonomy" id="485913"/>
    <lineage>
        <taxon>Bacteria</taxon>
        <taxon>Bacillati</taxon>
        <taxon>Chloroflexota</taxon>
        <taxon>Ktedonobacteria</taxon>
        <taxon>Ktedonobacterales</taxon>
        <taxon>Ktedonobacteraceae</taxon>
        <taxon>Ktedonobacter</taxon>
    </lineage>
</organism>
<evidence type="ECO:0000259" key="10">
    <source>
        <dbReference type="PROSITE" id="PS50011"/>
    </source>
</evidence>
<evidence type="ECO:0000313" key="12">
    <source>
        <dbReference type="Proteomes" id="UP000004508"/>
    </source>
</evidence>
<dbReference type="SMART" id="SM00220">
    <property type="entry name" value="S_TKc"/>
    <property type="match status" value="1"/>
</dbReference>
<feature type="compositionally biased region" description="Basic residues" evidence="8">
    <location>
        <begin position="546"/>
        <end position="555"/>
    </location>
</feature>
<dbReference type="PROSITE" id="PS50011">
    <property type="entry name" value="PROTEIN_KINASE_DOM"/>
    <property type="match status" value="1"/>
</dbReference>
<dbReference type="STRING" id="485913.Krac_2578"/>
<gene>
    <name evidence="11" type="ORF">Krac_2578</name>
</gene>
<keyword evidence="4 7" id="KW-0547">Nucleotide-binding</keyword>
<proteinExistence type="inferred from homology"/>
<accession>D6TZ35</accession>
<evidence type="ECO:0000256" key="5">
    <source>
        <dbReference type="ARBA" id="ARBA00022777"/>
    </source>
</evidence>
<dbReference type="EC" id="2.7.11.1" evidence="2"/>
<protein>
    <recommendedName>
        <fullName evidence="2">non-specific serine/threonine protein kinase</fullName>
        <ecNumber evidence="2">2.7.11.1</ecNumber>
    </recommendedName>
</protein>
<keyword evidence="9" id="KW-1133">Transmembrane helix</keyword>
<reference evidence="11 12" key="1">
    <citation type="journal article" date="2011" name="Stand. Genomic Sci.">
        <title>Non-contiguous finished genome sequence and contextual data of the filamentous soil bacterium Ktedonobacter racemifer type strain (SOSP1-21).</title>
        <authorList>
            <person name="Chang Y.J."/>
            <person name="Land M."/>
            <person name="Hauser L."/>
            <person name="Chertkov O."/>
            <person name="Del Rio T.G."/>
            <person name="Nolan M."/>
            <person name="Copeland A."/>
            <person name="Tice H."/>
            <person name="Cheng J.F."/>
            <person name="Lucas S."/>
            <person name="Han C."/>
            <person name="Goodwin L."/>
            <person name="Pitluck S."/>
            <person name="Ivanova N."/>
            <person name="Ovchinikova G."/>
            <person name="Pati A."/>
            <person name="Chen A."/>
            <person name="Palaniappan K."/>
            <person name="Mavromatis K."/>
            <person name="Liolios K."/>
            <person name="Brettin T."/>
            <person name="Fiebig A."/>
            <person name="Rohde M."/>
            <person name="Abt B."/>
            <person name="Goker M."/>
            <person name="Detter J.C."/>
            <person name="Woyke T."/>
            <person name="Bristow J."/>
            <person name="Eisen J.A."/>
            <person name="Markowitz V."/>
            <person name="Hugenholtz P."/>
            <person name="Kyrpides N.C."/>
            <person name="Klenk H.P."/>
            <person name="Lapidus A."/>
        </authorList>
    </citation>
    <scope>NUCLEOTIDE SEQUENCE [LARGE SCALE GENOMIC DNA]</scope>
    <source>
        <strain evidence="12">DSM 44963</strain>
    </source>
</reference>
<keyword evidence="9" id="KW-0472">Membrane</keyword>
<feature type="transmembrane region" description="Helical" evidence="9">
    <location>
        <begin position="365"/>
        <end position="385"/>
    </location>
</feature>
<sequence length="555" mass="60337">MLGAAGSQHALHSQPRRVLQAREVTQGKGQATVYVDLPAENILYERYMVDEVLGEGGFGSVYRVRDMQGNGQVYALKEVSIRQKTEWKSVQFEAELLKQLDHHAIPRFYGIVEDPQRMRAGILMNYIAGPNLERLRRQQPEKRFKPAQVFSMMTPIVDAIIYLHRQTSSIVHRDIKPANIIMPASGQGAVLVDFGIAKVYEQDSTTSIHRVCSAGYSAPEQYMTGTCPQTDIYSLGATYYTLLTGEVPADALTRLAHISIHQADPLVPVLQLASNLPEHIAEAIECAMAMEPQHRFASVSDFWQALHTPLPIGERPTRKRSVPEAIMLGTPANSSISRVATQAHTLQRSSQAKTSQERPWNVHRGLAALTLVVVLALILGTMIYATAQQATARDTHAQTITPTTAPSMYSALASYYTGIMTPKTSIHHTALTLGQVQQHDASFNGTLFMAGQPGSLHIEGTTAIDHTLQFNVASNSGTLLFKGQVYPDGHLSGSYCPQTQSTICDTGTWSATPASPPPTPTPTKSVTPPPTQTSGGGNNNGDGNGNKKKHKGEGD</sequence>
<evidence type="ECO:0000313" key="11">
    <source>
        <dbReference type="EMBL" id="EFH81825.1"/>
    </source>
</evidence>
<keyword evidence="6 7" id="KW-0067">ATP-binding</keyword>
<feature type="binding site" evidence="7">
    <location>
        <position position="77"/>
    </location>
    <ligand>
        <name>ATP</name>
        <dbReference type="ChEBI" id="CHEBI:30616"/>
    </ligand>
</feature>
<evidence type="ECO:0000256" key="7">
    <source>
        <dbReference type="PROSITE-ProRule" id="PRU10141"/>
    </source>
</evidence>
<feature type="domain" description="Protein kinase" evidence="10">
    <location>
        <begin position="47"/>
        <end position="310"/>
    </location>
</feature>
<dbReference type="GO" id="GO:0004674">
    <property type="term" value="F:protein serine/threonine kinase activity"/>
    <property type="evidence" value="ECO:0007669"/>
    <property type="project" value="UniProtKB-KW"/>
</dbReference>
<dbReference type="PANTHER" id="PTHR43671:SF13">
    <property type="entry name" value="SERINE_THREONINE-PROTEIN KINASE NEK2"/>
    <property type="match status" value="1"/>
</dbReference>
<dbReference type="Gene3D" id="1.10.510.10">
    <property type="entry name" value="Transferase(Phosphotransferase) domain 1"/>
    <property type="match status" value="1"/>
</dbReference>
<dbReference type="SUPFAM" id="SSF56112">
    <property type="entry name" value="Protein kinase-like (PK-like)"/>
    <property type="match status" value="1"/>
</dbReference>
<feature type="region of interest" description="Disordered" evidence="8">
    <location>
        <begin position="507"/>
        <end position="555"/>
    </location>
</feature>
<evidence type="ECO:0000256" key="9">
    <source>
        <dbReference type="SAM" id="Phobius"/>
    </source>
</evidence>
<evidence type="ECO:0000256" key="8">
    <source>
        <dbReference type="SAM" id="MobiDB-lite"/>
    </source>
</evidence>
<dbReference type="PANTHER" id="PTHR43671">
    <property type="entry name" value="SERINE/THREONINE-PROTEIN KINASE NEK"/>
    <property type="match status" value="1"/>
</dbReference>
<comment type="caution">
    <text evidence="11">The sequence shown here is derived from an EMBL/GenBank/DDBJ whole genome shotgun (WGS) entry which is preliminary data.</text>
</comment>
<evidence type="ECO:0000256" key="6">
    <source>
        <dbReference type="ARBA" id="ARBA00022840"/>
    </source>
</evidence>
<evidence type="ECO:0000256" key="1">
    <source>
        <dbReference type="ARBA" id="ARBA00010886"/>
    </source>
</evidence>
<dbReference type="InterPro" id="IPR017441">
    <property type="entry name" value="Protein_kinase_ATP_BS"/>
</dbReference>
<dbReference type="InParanoid" id="D6TZ35"/>
<keyword evidence="5 11" id="KW-0418">Kinase</keyword>
<keyword evidence="12" id="KW-1185">Reference proteome</keyword>
<evidence type="ECO:0000256" key="3">
    <source>
        <dbReference type="ARBA" id="ARBA00022679"/>
    </source>
</evidence>
<dbReference type="CDD" id="cd14014">
    <property type="entry name" value="STKc_PknB_like"/>
    <property type="match status" value="1"/>
</dbReference>
<dbReference type="Gene3D" id="3.30.200.20">
    <property type="entry name" value="Phosphorylase Kinase, domain 1"/>
    <property type="match status" value="1"/>
</dbReference>
<dbReference type="InterPro" id="IPR050660">
    <property type="entry name" value="NEK_Ser/Thr_kinase"/>
</dbReference>
<evidence type="ECO:0000256" key="4">
    <source>
        <dbReference type="ARBA" id="ARBA00022741"/>
    </source>
</evidence>
<name>D6TZ35_KTERA</name>
<keyword evidence="9" id="KW-0812">Transmembrane</keyword>
<dbReference type="InterPro" id="IPR011009">
    <property type="entry name" value="Kinase-like_dom_sf"/>
</dbReference>
<dbReference type="AlphaFoldDB" id="D6TZ35"/>
<dbReference type="GO" id="GO:0005524">
    <property type="term" value="F:ATP binding"/>
    <property type="evidence" value="ECO:0007669"/>
    <property type="project" value="UniProtKB-UniRule"/>
</dbReference>
<dbReference type="InterPro" id="IPR008271">
    <property type="entry name" value="Ser/Thr_kinase_AS"/>
</dbReference>
<keyword evidence="3" id="KW-0808">Transferase</keyword>
<comment type="similarity">
    <text evidence="1">Belongs to the protein kinase superfamily. NEK Ser/Thr protein kinase family. NIMA subfamily.</text>
</comment>
<feature type="compositionally biased region" description="Gly residues" evidence="8">
    <location>
        <begin position="534"/>
        <end position="544"/>
    </location>
</feature>
<dbReference type="PROSITE" id="PS00108">
    <property type="entry name" value="PROTEIN_KINASE_ST"/>
    <property type="match status" value="1"/>
</dbReference>
<dbReference type="InterPro" id="IPR000719">
    <property type="entry name" value="Prot_kinase_dom"/>
</dbReference>
<dbReference type="PROSITE" id="PS00107">
    <property type="entry name" value="PROTEIN_KINASE_ATP"/>
    <property type="match status" value="1"/>
</dbReference>
<dbReference type="eggNOG" id="COG0515">
    <property type="taxonomic scope" value="Bacteria"/>
</dbReference>
<dbReference type="Pfam" id="PF00069">
    <property type="entry name" value="Pkinase"/>
    <property type="match status" value="1"/>
</dbReference>
<keyword evidence="11" id="KW-0723">Serine/threonine-protein kinase</keyword>
<evidence type="ECO:0000256" key="2">
    <source>
        <dbReference type="ARBA" id="ARBA00012513"/>
    </source>
</evidence>
<dbReference type="EMBL" id="ADVG01000004">
    <property type="protein sequence ID" value="EFH81825.1"/>
    <property type="molecule type" value="Genomic_DNA"/>
</dbReference>
<dbReference type="Proteomes" id="UP000004508">
    <property type="component" value="Unassembled WGS sequence"/>
</dbReference>